<dbReference type="RefSeq" id="WP_161932120.1">
    <property type="nucleotide sequence ID" value="NZ_CP047901.1"/>
</dbReference>
<proteinExistence type="inferred from homology"/>
<comment type="similarity">
    <text evidence="1">Belongs to the MreC family.</text>
</comment>
<name>A0A857N8U6_9BACT</name>
<keyword evidence="5" id="KW-0175">Coiled coil</keyword>
<dbReference type="GO" id="GO:0008360">
    <property type="term" value="P:regulation of cell shape"/>
    <property type="evidence" value="ECO:0007669"/>
    <property type="project" value="UniProtKB-KW"/>
</dbReference>
<dbReference type="InterPro" id="IPR042177">
    <property type="entry name" value="Cell/Rod_1"/>
</dbReference>
<evidence type="ECO:0000256" key="2">
    <source>
        <dbReference type="ARBA" id="ARBA00013855"/>
    </source>
</evidence>
<gene>
    <name evidence="7" type="ORF">MICH65_0778</name>
</gene>
<evidence type="ECO:0000256" key="5">
    <source>
        <dbReference type="SAM" id="Coils"/>
    </source>
</evidence>
<dbReference type="GO" id="GO:0005886">
    <property type="term" value="C:plasma membrane"/>
    <property type="evidence" value="ECO:0007669"/>
    <property type="project" value="TreeGrafter"/>
</dbReference>
<evidence type="ECO:0000256" key="1">
    <source>
        <dbReference type="ARBA" id="ARBA00009369"/>
    </source>
</evidence>
<evidence type="ECO:0000313" key="8">
    <source>
        <dbReference type="Proteomes" id="UP000463983"/>
    </source>
</evidence>
<dbReference type="KEGG" id="caqa:MICH65_0778"/>
<organism evidence="7 8">
    <name type="scientific">Candidatus Chazhemtobacterium aquaticus</name>
    <dbReference type="NCBI Taxonomy" id="2715735"/>
    <lineage>
        <taxon>Bacteria</taxon>
        <taxon>Candidatus Chazhemtobacteraceae</taxon>
        <taxon>Candidatus Chazhemtobacterium</taxon>
    </lineage>
</organism>
<dbReference type="InterPro" id="IPR042175">
    <property type="entry name" value="Cell/Rod_MreC_2"/>
</dbReference>
<evidence type="ECO:0000313" key="7">
    <source>
        <dbReference type="EMBL" id="QHO63759.1"/>
    </source>
</evidence>
<reference evidence="8" key="1">
    <citation type="journal article" date="2020" name="Microorganisms">
        <title>Complete Genome of a Member of a New Bacterial Lineage in the Microgenomates Group Reveals an Unusual Nucleotide Composition Disparity Between Two Strands of DNA and Limited Metabolic Potential.</title>
        <authorList>
            <person name="Kadnikov V.V."/>
            <person name="Mardanov A.V."/>
            <person name="Beletsky A.V."/>
            <person name="Karnachuk O.V."/>
            <person name="Ravin N.V."/>
        </authorList>
    </citation>
    <scope>NUCLEOTIDE SEQUENCE [LARGE SCALE GENOMIC DNA]</scope>
</reference>
<keyword evidence="8" id="KW-1185">Reference proteome</keyword>
<dbReference type="EMBL" id="CP047901">
    <property type="protein sequence ID" value="QHO63759.1"/>
    <property type="molecule type" value="Genomic_DNA"/>
</dbReference>
<evidence type="ECO:0000256" key="3">
    <source>
        <dbReference type="ARBA" id="ARBA00022960"/>
    </source>
</evidence>
<feature type="domain" description="Rod shape-determining protein MreC beta-barrel core" evidence="6">
    <location>
        <begin position="121"/>
        <end position="256"/>
    </location>
</feature>
<accession>A0A857N8U6</accession>
<dbReference type="AlphaFoldDB" id="A0A857N8U6"/>
<dbReference type="PIRSF" id="PIRSF038471">
    <property type="entry name" value="MreC"/>
    <property type="match status" value="1"/>
</dbReference>
<dbReference type="PANTHER" id="PTHR34138:SF1">
    <property type="entry name" value="CELL SHAPE-DETERMINING PROTEIN MREC"/>
    <property type="match status" value="1"/>
</dbReference>
<dbReference type="Proteomes" id="UP000463983">
    <property type="component" value="Chromosome"/>
</dbReference>
<dbReference type="Gene3D" id="2.40.10.340">
    <property type="entry name" value="Rod shape-determining protein MreC, domain 1"/>
    <property type="match status" value="1"/>
</dbReference>
<protein>
    <recommendedName>
        <fullName evidence="2">Cell shape-determining protein MreC</fullName>
    </recommendedName>
    <alternativeName>
        <fullName evidence="4">Cell shape protein MreC</fullName>
    </alternativeName>
</protein>
<evidence type="ECO:0000259" key="6">
    <source>
        <dbReference type="Pfam" id="PF04085"/>
    </source>
</evidence>
<sequence length="258" mass="28529">MATNQPSLSTHLILTLLVSTIITSLSYQQRLNFIVSPISQLTTPIRQPFFSLRRNLDNQLRFISNLPHQQRIIDDLKRQNAQLSLLAQKTKQLEAENQALKDVLSANITPNHQVLPVQVISLSRYAIINQGTSNGLTQGMPIVTDDILLGIITRTSANTSQVRLLTDPDTNIPATTLNQDSGNLIFTHNTLQLTQVTQKQVLNPEEPVFTTGSETIPPGLLIGTIKQITSNDSDVYQTATITPAATITQHQHLFVIIN</sequence>
<dbReference type="Pfam" id="PF04085">
    <property type="entry name" value="MreC"/>
    <property type="match status" value="1"/>
</dbReference>
<dbReference type="InterPro" id="IPR007221">
    <property type="entry name" value="MreC"/>
</dbReference>
<dbReference type="Gene3D" id="2.40.10.350">
    <property type="entry name" value="Rod shape-determining protein MreC, domain 2"/>
    <property type="match status" value="1"/>
</dbReference>
<dbReference type="PANTHER" id="PTHR34138">
    <property type="entry name" value="CELL SHAPE-DETERMINING PROTEIN MREC"/>
    <property type="match status" value="1"/>
</dbReference>
<evidence type="ECO:0000256" key="4">
    <source>
        <dbReference type="ARBA" id="ARBA00032089"/>
    </source>
</evidence>
<dbReference type="InterPro" id="IPR055342">
    <property type="entry name" value="MreC_beta-barrel_core"/>
</dbReference>
<feature type="coiled-coil region" evidence="5">
    <location>
        <begin position="73"/>
        <end position="103"/>
    </location>
</feature>
<keyword evidence="3" id="KW-0133">Cell shape</keyword>